<reference evidence="2 3" key="1">
    <citation type="submission" date="2020-08" db="EMBL/GenBank/DDBJ databases">
        <title>Genome public.</title>
        <authorList>
            <person name="Liu C."/>
            <person name="Sun Q."/>
        </authorList>
    </citation>
    <scope>NUCLEOTIDE SEQUENCE [LARGE SCALE GENOMIC DNA]</scope>
    <source>
        <strain evidence="2 3">NSJ-56</strain>
    </source>
</reference>
<keyword evidence="3" id="KW-1185">Reference proteome</keyword>
<organism evidence="2 3">
    <name type="scientific">Butyricimonas hominis</name>
    <dbReference type="NCBI Taxonomy" id="2763032"/>
    <lineage>
        <taxon>Bacteria</taxon>
        <taxon>Pseudomonadati</taxon>
        <taxon>Bacteroidota</taxon>
        <taxon>Bacteroidia</taxon>
        <taxon>Bacteroidales</taxon>
        <taxon>Odoribacteraceae</taxon>
        <taxon>Butyricimonas</taxon>
    </lineage>
</organism>
<keyword evidence="2" id="KW-0547">Nucleotide-binding</keyword>
<dbReference type="PANTHER" id="PTHR42990:SF1">
    <property type="entry name" value="AAA+ ATPASE DOMAIN-CONTAINING PROTEIN"/>
    <property type="match status" value="1"/>
</dbReference>
<proteinExistence type="predicted"/>
<name>A0ABR7D5F1_9BACT</name>
<dbReference type="Proteomes" id="UP000646484">
    <property type="component" value="Unassembled WGS sequence"/>
</dbReference>
<dbReference type="Pfam" id="PF13173">
    <property type="entry name" value="AAA_14"/>
    <property type="match status" value="1"/>
</dbReference>
<dbReference type="RefSeq" id="WP_186978236.1">
    <property type="nucleotide sequence ID" value="NZ_JACOOH010000009.1"/>
</dbReference>
<evidence type="ECO:0000313" key="3">
    <source>
        <dbReference type="Proteomes" id="UP000646484"/>
    </source>
</evidence>
<dbReference type="InterPro" id="IPR041682">
    <property type="entry name" value="AAA_14"/>
</dbReference>
<gene>
    <name evidence="2" type="ORF">H8S64_18945</name>
</gene>
<accession>A0ABR7D5F1</accession>
<dbReference type="PANTHER" id="PTHR42990">
    <property type="entry name" value="ATPASE"/>
    <property type="match status" value="1"/>
</dbReference>
<keyword evidence="2" id="KW-0067">ATP-binding</keyword>
<feature type="domain" description="AAA" evidence="1">
    <location>
        <begin position="31"/>
        <end position="154"/>
    </location>
</feature>
<dbReference type="InterPro" id="IPR027417">
    <property type="entry name" value="P-loop_NTPase"/>
</dbReference>
<comment type="caution">
    <text evidence="2">The sequence shown here is derived from an EMBL/GenBank/DDBJ whole genome shotgun (WGS) entry which is preliminary data.</text>
</comment>
<protein>
    <submittedName>
        <fullName evidence="2">ATP-binding protein</fullName>
    </submittedName>
</protein>
<dbReference type="EMBL" id="JACOOH010000009">
    <property type="protein sequence ID" value="MBC5623176.1"/>
    <property type="molecule type" value="Genomic_DNA"/>
</dbReference>
<sequence>METLVRNYTRLVDSTPVKYRRYLYDEIDWQDRLIGITGARGTGKTTLLLQHIKMNFPDRNKAMYVSLDNIWFSKNSLVDLVEQFHAYGGTHLFLDEVHRYPNWSIEIKNIYDSYPELHIVFTGSSILEIYKSNADLSRRAIHYHLHGLSLREYLNFEKDINYPVLSLPEILNDHVNIASRITSEIKILPLFDDYLKHGYYPFYKENVKNYSLRLQNIVNTILDNDLPAIENIEYTTLLKLKKMLMIISSLVPFCPNMTSLSSEIETNRASTIKYLGFLEKARLIKMISSSQKGMNSLNKPEKIYLDNTNLLYALTSSNINDGNKRETFFANQMNVLHHLNIPPKGDFIIDDTYTFEIGGKNKTYNQIKDIPDSYIAFDNAEIGFGNKIPLWLFGMTY</sequence>
<evidence type="ECO:0000259" key="1">
    <source>
        <dbReference type="Pfam" id="PF13173"/>
    </source>
</evidence>
<dbReference type="Gene3D" id="3.40.50.300">
    <property type="entry name" value="P-loop containing nucleotide triphosphate hydrolases"/>
    <property type="match status" value="1"/>
</dbReference>
<evidence type="ECO:0000313" key="2">
    <source>
        <dbReference type="EMBL" id="MBC5623176.1"/>
    </source>
</evidence>
<dbReference type="SUPFAM" id="SSF52540">
    <property type="entry name" value="P-loop containing nucleoside triphosphate hydrolases"/>
    <property type="match status" value="1"/>
</dbReference>
<dbReference type="GO" id="GO:0005524">
    <property type="term" value="F:ATP binding"/>
    <property type="evidence" value="ECO:0007669"/>
    <property type="project" value="UniProtKB-KW"/>
</dbReference>